<keyword evidence="2" id="KW-0732">Signal</keyword>
<evidence type="ECO:0008006" key="4">
    <source>
        <dbReference type="Google" id="ProtNLM"/>
    </source>
</evidence>
<keyword evidence="1" id="KW-0472">Membrane</keyword>
<accession>A0A0B7BGR5</accession>
<evidence type="ECO:0000313" key="3">
    <source>
        <dbReference type="EMBL" id="CEK92163.1"/>
    </source>
</evidence>
<gene>
    <name evidence="3" type="primary">ORF186851</name>
</gene>
<dbReference type="InterPro" id="IPR009030">
    <property type="entry name" value="Growth_fac_rcpt_cys_sf"/>
</dbReference>
<sequence length="708" mass="77725">MAKETTFPSTFSNLVFGFLLIFTFHSQVLRAFQQYGDKCNQTTTCSSPNLTCSQNQTCACSPDFVTDYSNPGNIVCVKKSDYGEVCPAGDFNPCYSDTTCTPDVNGINRCLCDRSFYRTNFNTCSSMDELSPSKISATSTANTVTLTWTADKHGMDVTYTVISNQGQGQLVGSVTDTGATWSNLTSGRKYSFNITTTLPSDNYYPVKVMQVYKGDVWTEPAIPGPVMSVTLISGTPGAAYMYSITFQGSQGDVDHYLININNEIVDVTGTTSIFSTLKPGQNYSYSLTSYNGINNPSQVFTGTFKTNVTDPGVILNLTVQQDAIIARVLNISFFCPDAKAFPGNIQGYTIQKTLFDVQQVAEETPYRFVASHSACGASFSDSDVGEVFVERDYSFSVRAWNDFYVGNFTPAVEIYIAAKVPRLDLLYDISKLLTKVDNAQLGNTKIEVLLNTGYILDANQGAVTDVGIAVCVKSANILCTNIVIDNLDNLKTWDYARHFDFNVVYRTTPSDWFQTLQSQPSQFSYIIGGDNCTSLPTTTFCNGELPAGKELALILVQCNSAGCGQVIYNNYYTRIVAGTDNNNLALGLGIGLGLGCLLLAAVILAVVIYYKRRQRLLRRKREMQTIHQSVDKPSLPANPPPHFRVNNGTTDDYIVPIGNLHSDYFSAPSLSQSTHTYKAPEDEAIYDYIGDDYLTFKGVPDEESPRGS</sequence>
<dbReference type="InterPro" id="IPR013783">
    <property type="entry name" value="Ig-like_fold"/>
</dbReference>
<proteinExistence type="predicted"/>
<dbReference type="EMBL" id="HACG01045298">
    <property type="protein sequence ID" value="CEK92163.1"/>
    <property type="molecule type" value="Transcribed_RNA"/>
</dbReference>
<dbReference type="SUPFAM" id="SSF57184">
    <property type="entry name" value="Growth factor receptor domain"/>
    <property type="match status" value="1"/>
</dbReference>
<keyword evidence="1" id="KW-0812">Transmembrane</keyword>
<keyword evidence="1" id="KW-1133">Transmembrane helix</keyword>
<feature type="chain" id="PRO_5002113693" description="Fibronectin type-III domain-containing protein" evidence="2">
    <location>
        <begin position="32"/>
        <end position="708"/>
    </location>
</feature>
<evidence type="ECO:0000256" key="2">
    <source>
        <dbReference type="SAM" id="SignalP"/>
    </source>
</evidence>
<evidence type="ECO:0000256" key="1">
    <source>
        <dbReference type="SAM" id="Phobius"/>
    </source>
</evidence>
<dbReference type="InterPro" id="IPR036116">
    <property type="entry name" value="FN3_sf"/>
</dbReference>
<dbReference type="Gene3D" id="2.60.40.10">
    <property type="entry name" value="Immunoglobulins"/>
    <property type="match status" value="1"/>
</dbReference>
<name>A0A0B7BGR5_9EUPU</name>
<organism evidence="3">
    <name type="scientific">Arion vulgaris</name>
    <dbReference type="NCBI Taxonomy" id="1028688"/>
    <lineage>
        <taxon>Eukaryota</taxon>
        <taxon>Metazoa</taxon>
        <taxon>Spiralia</taxon>
        <taxon>Lophotrochozoa</taxon>
        <taxon>Mollusca</taxon>
        <taxon>Gastropoda</taxon>
        <taxon>Heterobranchia</taxon>
        <taxon>Euthyneura</taxon>
        <taxon>Panpulmonata</taxon>
        <taxon>Eupulmonata</taxon>
        <taxon>Stylommatophora</taxon>
        <taxon>Helicina</taxon>
        <taxon>Arionoidea</taxon>
        <taxon>Arionidae</taxon>
        <taxon>Arion</taxon>
    </lineage>
</organism>
<dbReference type="InterPro" id="IPR003961">
    <property type="entry name" value="FN3_dom"/>
</dbReference>
<dbReference type="SUPFAM" id="SSF49265">
    <property type="entry name" value="Fibronectin type III"/>
    <property type="match status" value="2"/>
</dbReference>
<feature type="signal peptide" evidence="2">
    <location>
        <begin position="1"/>
        <end position="31"/>
    </location>
</feature>
<feature type="transmembrane region" description="Helical" evidence="1">
    <location>
        <begin position="584"/>
        <end position="610"/>
    </location>
</feature>
<dbReference type="AlphaFoldDB" id="A0A0B7BGR5"/>
<reference evidence="3" key="1">
    <citation type="submission" date="2014-12" db="EMBL/GenBank/DDBJ databases">
        <title>Insight into the proteome of Arion vulgaris.</title>
        <authorList>
            <person name="Aradska J."/>
            <person name="Bulat T."/>
            <person name="Smidak R."/>
            <person name="Sarate P."/>
            <person name="Gangsoo J."/>
            <person name="Sialana F."/>
            <person name="Bilban M."/>
            <person name="Lubec G."/>
        </authorList>
    </citation>
    <scope>NUCLEOTIDE SEQUENCE</scope>
    <source>
        <tissue evidence="3">Skin</tissue>
    </source>
</reference>
<protein>
    <recommendedName>
        <fullName evidence="4">Fibronectin type-III domain-containing protein</fullName>
    </recommendedName>
</protein>
<dbReference type="CDD" id="cd00063">
    <property type="entry name" value="FN3"/>
    <property type="match status" value="1"/>
</dbReference>